<sequence>MSAFALQDLIKPSLDLWLLAWVLGLVTVFSVLILLMLSGWFLSAAALAGMTALGAHTFNYLLPAAIIRTLAITRTAGRYGELMVSHHAIFHLLKVLRVKFFVALSAKPLTQQRTALQSGQHMHRLVSDIDTLNEFNLRFVSPWLMGTLTVLVMAGFLCWVLAGIGSLHWAVVTPLAGGLIGVLFVPMVLNRQGLAHAKRLAQNNENRRLALINPLSIITPLLLWGQWQKQTQPFINLDKNAQQQHWQAQKHRSIAMLIMQWGIMSVLLLMLLAIGLSMGHGHESINDMATPTALTTPSNLAHVNLTHVPFNIPLVVGLVLGLFGLNEVVLPLAQHYLAYGNATVAKQRLNDLLNQQQTTFLPTTPSPHTPLPNMPNAPLTAQLTNVTAKLPQALVGASNINATIRSGIPLIISGASGAGKSTLLACLAGELLPQTGNITLNGVNWYDYDWADQLGYLGQRLDIFDQSLANNLRLGNPNATDDELLTALDKVALSDWIASQPQGLETQLGEYGTLVSGGQARRIALARLLLKPRKVLLLDEPFAGLDAHTRQYVWQQLKAHQANGLLVIISHHQDDWQMNGANRGVDKLVVGKQMTKR</sequence>
<evidence type="ECO:0000259" key="8">
    <source>
        <dbReference type="PROSITE" id="PS50893"/>
    </source>
</evidence>
<dbReference type="PROSITE" id="PS00211">
    <property type="entry name" value="ABC_TRANSPORTER_1"/>
    <property type="match status" value="1"/>
</dbReference>
<keyword evidence="4" id="KW-0067">ATP-binding</keyword>
<dbReference type="Proteomes" id="UP000191094">
    <property type="component" value="Unassembled WGS sequence"/>
</dbReference>
<evidence type="ECO:0000256" key="6">
    <source>
        <dbReference type="ARBA" id="ARBA00023136"/>
    </source>
</evidence>
<evidence type="ECO:0000259" key="9">
    <source>
        <dbReference type="PROSITE" id="PS50929"/>
    </source>
</evidence>
<dbReference type="Pfam" id="PF00005">
    <property type="entry name" value="ABC_tran"/>
    <property type="match status" value="1"/>
</dbReference>
<evidence type="ECO:0000256" key="3">
    <source>
        <dbReference type="ARBA" id="ARBA00022741"/>
    </source>
</evidence>
<keyword evidence="3" id="KW-0547">Nucleotide-binding</keyword>
<evidence type="ECO:0000313" key="11">
    <source>
        <dbReference type="Proteomes" id="UP000191094"/>
    </source>
</evidence>
<keyword evidence="6 7" id="KW-0472">Membrane</keyword>
<keyword evidence="11" id="KW-1185">Reference proteome</keyword>
<dbReference type="SUPFAM" id="SSF90123">
    <property type="entry name" value="ABC transporter transmembrane region"/>
    <property type="match status" value="1"/>
</dbReference>
<reference evidence="10 11" key="1">
    <citation type="submission" date="2017-02" db="EMBL/GenBank/DDBJ databases">
        <title>Draft genome sequence of Moraxella lincolnii CCUG 9405T type strain.</title>
        <authorList>
            <person name="Salva-Serra F."/>
            <person name="Engstrom-Jakobsson H."/>
            <person name="Thorell K."/>
            <person name="Jaen-Luchoro D."/>
            <person name="Gonzales-Siles L."/>
            <person name="Karlsson R."/>
            <person name="Yazdan S."/>
            <person name="Boulund F."/>
            <person name="Johnning A."/>
            <person name="Engstrand L."/>
            <person name="Kristiansson E."/>
            <person name="Moore E."/>
        </authorList>
    </citation>
    <scope>NUCLEOTIDE SEQUENCE [LARGE SCALE GENOMIC DNA]</scope>
    <source>
        <strain evidence="10 11">CCUG 9405</strain>
    </source>
</reference>
<feature type="transmembrane region" description="Helical" evidence="7">
    <location>
        <begin position="16"/>
        <end position="35"/>
    </location>
</feature>
<feature type="transmembrane region" description="Helical" evidence="7">
    <location>
        <begin position="41"/>
        <end position="62"/>
    </location>
</feature>
<keyword evidence="2 7" id="KW-0812">Transmembrane</keyword>
<dbReference type="Gene3D" id="1.20.1560.10">
    <property type="entry name" value="ABC transporter type 1, transmembrane domain"/>
    <property type="match status" value="1"/>
</dbReference>
<dbReference type="InterPro" id="IPR036640">
    <property type="entry name" value="ABC1_TM_sf"/>
</dbReference>
<dbReference type="Gene3D" id="3.40.50.300">
    <property type="entry name" value="P-loop containing nucleotide triphosphate hydrolases"/>
    <property type="match status" value="1"/>
</dbReference>
<evidence type="ECO:0000256" key="1">
    <source>
        <dbReference type="ARBA" id="ARBA00004651"/>
    </source>
</evidence>
<dbReference type="InterPro" id="IPR017871">
    <property type="entry name" value="ABC_transporter-like_CS"/>
</dbReference>
<dbReference type="PROSITE" id="PS50893">
    <property type="entry name" value="ABC_TRANSPORTER_2"/>
    <property type="match status" value="1"/>
</dbReference>
<feature type="domain" description="ABC transporter" evidence="8">
    <location>
        <begin position="381"/>
        <end position="597"/>
    </location>
</feature>
<dbReference type="GO" id="GO:0005886">
    <property type="term" value="C:plasma membrane"/>
    <property type="evidence" value="ECO:0007669"/>
    <property type="project" value="UniProtKB-SubCell"/>
</dbReference>
<comment type="subcellular location">
    <subcellularLocation>
        <location evidence="1">Cell membrane</location>
        <topology evidence="1">Multi-pass membrane protein</topology>
    </subcellularLocation>
</comment>
<dbReference type="GO" id="GO:0015421">
    <property type="term" value="F:ABC-type oligopeptide transporter activity"/>
    <property type="evidence" value="ECO:0007669"/>
    <property type="project" value="TreeGrafter"/>
</dbReference>
<feature type="domain" description="ABC transmembrane type-1" evidence="9">
    <location>
        <begin position="22"/>
        <end position="213"/>
    </location>
</feature>
<dbReference type="STRING" id="90241.B0682_08720"/>
<evidence type="ECO:0000256" key="7">
    <source>
        <dbReference type="SAM" id="Phobius"/>
    </source>
</evidence>
<dbReference type="PANTHER" id="PTHR43394">
    <property type="entry name" value="ATP-DEPENDENT PERMEASE MDL1, MITOCHONDRIAL"/>
    <property type="match status" value="1"/>
</dbReference>
<comment type="caution">
    <text evidence="10">The sequence shown here is derived from an EMBL/GenBank/DDBJ whole genome shotgun (WGS) entry which is preliminary data.</text>
</comment>
<dbReference type="InterPro" id="IPR003439">
    <property type="entry name" value="ABC_transporter-like_ATP-bd"/>
</dbReference>
<evidence type="ECO:0000256" key="2">
    <source>
        <dbReference type="ARBA" id="ARBA00022692"/>
    </source>
</evidence>
<evidence type="ECO:0000256" key="4">
    <source>
        <dbReference type="ARBA" id="ARBA00022840"/>
    </source>
</evidence>
<dbReference type="InterPro" id="IPR039421">
    <property type="entry name" value="Type_1_exporter"/>
</dbReference>
<feature type="transmembrane region" description="Helical" evidence="7">
    <location>
        <begin position="209"/>
        <end position="227"/>
    </location>
</feature>
<dbReference type="PANTHER" id="PTHR43394:SF1">
    <property type="entry name" value="ATP-BINDING CASSETTE SUB-FAMILY B MEMBER 10, MITOCHONDRIAL"/>
    <property type="match status" value="1"/>
</dbReference>
<gene>
    <name evidence="10" type="ORF">B0682_08720</name>
</gene>
<dbReference type="InterPro" id="IPR003593">
    <property type="entry name" value="AAA+_ATPase"/>
</dbReference>
<feature type="transmembrane region" description="Helical" evidence="7">
    <location>
        <begin position="143"/>
        <end position="162"/>
    </location>
</feature>
<keyword evidence="5 7" id="KW-1133">Transmembrane helix</keyword>
<evidence type="ECO:0000256" key="5">
    <source>
        <dbReference type="ARBA" id="ARBA00022989"/>
    </source>
</evidence>
<dbReference type="OrthoDB" id="6336411at2"/>
<protein>
    <submittedName>
        <fullName evidence="10">ABC transporter</fullName>
    </submittedName>
</protein>
<dbReference type="AlphaFoldDB" id="A0A1T0CBA0"/>
<dbReference type="InterPro" id="IPR011527">
    <property type="entry name" value="ABC1_TM_dom"/>
</dbReference>
<name>A0A1T0CBA0_9GAMM</name>
<dbReference type="GO" id="GO:0016887">
    <property type="term" value="F:ATP hydrolysis activity"/>
    <property type="evidence" value="ECO:0007669"/>
    <property type="project" value="InterPro"/>
</dbReference>
<evidence type="ECO:0000313" key="10">
    <source>
        <dbReference type="EMBL" id="OOS19622.1"/>
    </source>
</evidence>
<organism evidence="10 11">
    <name type="scientific">Lwoffella lincolnii</name>
    <dbReference type="NCBI Taxonomy" id="90241"/>
    <lineage>
        <taxon>Bacteria</taxon>
        <taxon>Pseudomonadati</taxon>
        <taxon>Pseudomonadota</taxon>
        <taxon>Gammaproteobacteria</taxon>
        <taxon>Moraxellales</taxon>
        <taxon>Moraxellaceae</taxon>
        <taxon>Lwoffella</taxon>
    </lineage>
</organism>
<dbReference type="GO" id="GO:0005524">
    <property type="term" value="F:ATP binding"/>
    <property type="evidence" value="ECO:0007669"/>
    <property type="project" value="UniProtKB-KW"/>
</dbReference>
<proteinExistence type="predicted"/>
<dbReference type="InterPro" id="IPR027417">
    <property type="entry name" value="P-loop_NTPase"/>
</dbReference>
<accession>A0A1T0CBA0</accession>
<dbReference type="SUPFAM" id="SSF52540">
    <property type="entry name" value="P-loop containing nucleoside triphosphate hydrolases"/>
    <property type="match status" value="1"/>
</dbReference>
<feature type="transmembrane region" description="Helical" evidence="7">
    <location>
        <begin position="254"/>
        <end position="276"/>
    </location>
</feature>
<dbReference type="EMBL" id="MUYT01000015">
    <property type="protein sequence ID" value="OOS19622.1"/>
    <property type="molecule type" value="Genomic_DNA"/>
</dbReference>
<feature type="transmembrane region" description="Helical" evidence="7">
    <location>
        <begin position="168"/>
        <end position="189"/>
    </location>
</feature>
<dbReference type="PROSITE" id="PS50929">
    <property type="entry name" value="ABC_TM1F"/>
    <property type="match status" value="1"/>
</dbReference>
<dbReference type="SMART" id="SM00382">
    <property type="entry name" value="AAA"/>
    <property type="match status" value="1"/>
</dbReference>